<feature type="chain" id="PRO_5045761862" evidence="1">
    <location>
        <begin position="21"/>
        <end position="661"/>
    </location>
</feature>
<keyword evidence="1" id="KW-0732">Signal</keyword>
<evidence type="ECO:0000313" key="4">
    <source>
        <dbReference type="Proteomes" id="UP000670947"/>
    </source>
</evidence>
<proteinExistence type="predicted"/>
<evidence type="ECO:0000259" key="2">
    <source>
        <dbReference type="Pfam" id="PF07833"/>
    </source>
</evidence>
<dbReference type="RefSeq" id="WP_208846949.1">
    <property type="nucleotide sequence ID" value="NZ_JAGGDJ010000003.1"/>
</dbReference>
<protein>
    <submittedName>
        <fullName evidence="3">Copper amine oxidase N-terminal domain-containing protein</fullName>
    </submittedName>
</protein>
<name>A0ABS3W6L4_9BACL</name>
<dbReference type="EMBL" id="JAGGDJ010000003">
    <property type="protein sequence ID" value="MBO7743959.1"/>
    <property type="molecule type" value="Genomic_DNA"/>
</dbReference>
<comment type="caution">
    <text evidence="3">The sequence shown here is derived from an EMBL/GenBank/DDBJ whole genome shotgun (WGS) entry which is preliminary data.</text>
</comment>
<keyword evidence="4" id="KW-1185">Reference proteome</keyword>
<dbReference type="InterPro" id="IPR035986">
    <property type="entry name" value="PKD_dom_sf"/>
</dbReference>
<accession>A0ABS3W6L4</accession>
<dbReference type="SUPFAM" id="SSF55383">
    <property type="entry name" value="Copper amine oxidase, domain N"/>
    <property type="match status" value="2"/>
</dbReference>
<dbReference type="SUPFAM" id="SSF49299">
    <property type="entry name" value="PKD domain"/>
    <property type="match status" value="2"/>
</dbReference>
<sequence>MKALKWLLIASFLFLPFAYAASAPASAEGISTLEGSSVTDTLSLTMGSAAMVHNGQPYTSAQPVANINGRTFIPFSSIAARYGYRISYDAQKKESVAKSDRHELVFKIGSGYAYRDGVLTKLTGAAYISNGYLMVPLRSWGEMADSTIAVVGKTITLKWSSVVIPPKPTAAFAVQPAEIYAGQTVVSYVDRSSNPTGLPFVDERWNGRMDVFPEPGTYVVTRQVEDSNGTWSDPYSVTVVVKAPNQPPVADFTTDKSQYRIGEEIRYIDQSTDDENAIVKRTFAGNDKVFFEPGDKTVTLTVEDAHGLTSTVTKTVTVTSEVLYTKDEYYRLNTPTGSNFAINPDSVPKMPAIPYTIQSESSQLVRSNSPETLTQEGIVYQAQLTGQVRFMFHNVNKIGYPVRMYLLATNNNGTTVNVNTSSVGIGGPDPVVGNTGKMATVRYLNAYQSNPEPKWLTVRPHQTVEILPDLSKTPMKMNDVLTAYADVFSDQELQFHIVVVAAGKSAIAELPYLPVLPRDGIHVRGTFYNADRSVVIDDALGDAEQRIVLGDKTIDRYLDGIDDTNGELQYNTGNFGTLYRMHLSHVSPHTLIALNPRGGLYIGAFMVNGQLVTASMMNNTQAAVLYRTGNTEEAVDITFTLAAGSNLPIAMTFLPLPEVRW</sequence>
<dbReference type="Pfam" id="PF07833">
    <property type="entry name" value="Cu_amine_oxidN1"/>
    <property type="match status" value="1"/>
</dbReference>
<dbReference type="Gene3D" id="2.60.40.10">
    <property type="entry name" value="Immunoglobulins"/>
    <property type="match status" value="1"/>
</dbReference>
<reference evidence="3 4" key="1">
    <citation type="submission" date="2021-03" db="EMBL/GenBank/DDBJ databases">
        <title>Paenibacillus artemisicola MWE-103 whole genome sequence.</title>
        <authorList>
            <person name="Ham Y.J."/>
        </authorList>
    </citation>
    <scope>NUCLEOTIDE SEQUENCE [LARGE SCALE GENOMIC DNA]</scope>
    <source>
        <strain evidence="3 4">MWE-103</strain>
    </source>
</reference>
<dbReference type="Gene3D" id="3.30.457.10">
    <property type="entry name" value="Copper amine oxidase-like, N-terminal domain"/>
    <property type="match status" value="1"/>
</dbReference>
<organism evidence="3 4">
    <name type="scientific">Paenibacillus artemisiicola</name>
    <dbReference type="NCBI Taxonomy" id="1172618"/>
    <lineage>
        <taxon>Bacteria</taxon>
        <taxon>Bacillati</taxon>
        <taxon>Bacillota</taxon>
        <taxon>Bacilli</taxon>
        <taxon>Bacillales</taxon>
        <taxon>Paenibacillaceae</taxon>
        <taxon>Paenibacillus</taxon>
    </lineage>
</organism>
<dbReference type="InterPro" id="IPR013783">
    <property type="entry name" value="Ig-like_fold"/>
</dbReference>
<feature type="domain" description="Copper amine oxidase-like N-terminal" evidence="2">
    <location>
        <begin position="54"/>
        <end position="156"/>
    </location>
</feature>
<gene>
    <name evidence="3" type="ORF">I8J29_07135</name>
</gene>
<evidence type="ECO:0000256" key="1">
    <source>
        <dbReference type="SAM" id="SignalP"/>
    </source>
</evidence>
<dbReference type="Proteomes" id="UP000670947">
    <property type="component" value="Unassembled WGS sequence"/>
</dbReference>
<dbReference type="InterPro" id="IPR012854">
    <property type="entry name" value="Cu_amine_oxidase-like_N"/>
</dbReference>
<dbReference type="InterPro" id="IPR036582">
    <property type="entry name" value="Mao_N_sf"/>
</dbReference>
<feature type="signal peptide" evidence="1">
    <location>
        <begin position="1"/>
        <end position="20"/>
    </location>
</feature>
<evidence type="ECO:0000313" key="3">
    <source>
        <dbReference type="EMBL" id="MBO7743959.1"/>
    </source>
</evidence>